<dbReference type="InterPro" id="IPR021942">
    <property type="entry name" value="DUF3557"/>
</dbReference>
<dbReference type="Pfam" id="PF12078">
    <property type="entry name" value="DUF3557"/>
    <property type="match status" value="1"/>
</dbReference>
<gene>
    <name evidence="1" type="ORF">B9Z55_028789</name>
</gene>
<evidence type="ECO:0008006" key="3">
    <source>
        <dbReference type="Google" id="ProtNLM"/>
    </source>
</evidence>
<organism evidence="1 2">
    <name type="scientific">Caenorhabditis nigoni</name>
    <dbReference type="NCBI Taxonomy" id="1611254"/>
    <lineage>
        <taxon>Eukaryota</taxon>
        <taxon>Metazoa</taxon>
        <taxon>Ecdysozoa</taxon>
        <taxon>Nematoda</taxon>
        <taxon>Chromadorea</taxon>
        <taxon>Rhabditida</taxon>
        <taxon>Rhabditina</taxon>
        <taxon>Rhabditomorpha</taxon>
        <taxon>Rhabditoidea</taxon>
        <taxon>Rhabditidae</taxon>
        <taxon>Peloderinae</taxon>
        <taxon>Caenorhabditis</taxon>
    </lineage>
</organism>
<keyword evidence="2" id="KW-1185">Reference proteome</keyword>
<name>A0A2G5S9X3_9PELO</name>
<evidence type="ECO:0000313" key="1">
    <source>
        <dbReference type="EMBL" id="PIC11878.1"/>
    </source>
</evidence>
<sequence length="161" mass="18944">MQIHIKIDNASFPLKLLNFEMDCRILDQGTLENAEHLIVRSEMFRHDMNFSNLLMKISNQKVQINRISLNTVADSMDTWLEHGRPVGTSWLFQIRQVAGEEPSRYIQILRRNAQVIEWDRRSIKVSMGQSSIISVSYGDSIFHDNGYRREIWIVKMEVLHR</sequence>
<reference evidence="2" key="1">
    <citation type="submission" date="2017-10" db="EMBL/GenBank/DDBJ databases">
        <title>Rapid genome shrinkage in a self-fertile nematode reveals novel sperm competition proteins.</title>
        <authorList>
            <person name="Yin D."/>
            <person name="Schwarz E.M."/>
            <person name="Thomas C.G."/>
            <person name="Felde R.L."/>
            <person name="Korf I.F."/>
            <person name="Cutter A.D."/>
            <person name="Schartner C.M."/>
            <person name="Ralston E.J."/>
            <person name="Meyer B.J."/>
            <person name="Haag E.S."/>
        </authorList>
    </citation>
    <scope>NUCLEOTIDE SEQUENCE [LARGE SCALE GENOMIC DNA]</scope>
    <source>
        <strain evidence="2">JU1422</strain>
    </source>
</reference>
<dbReference type="PANTHER" id="PTHR31379:SF1">
    <property type="entry name" value="F-BOX C PROTEIN-RELATED"/>
    <property type="match status" value="1"/>
</dbReference>
<dbReference type="AlphaFoldDB" id="A0A2G5S9X3"/>
<dbReference type="OrthoDB" id="5910451at2759"/>
<evidence type="ECO:0000313" key="2">
    <source>
        <dbReference type="Proteomes" id="UP000230233"/>
    </source>
</evidence>
<protein>
    <recommendedName>
        <fullName evidence="3">F-box associated domain-containing protein</fullName>
    </recommendedName>
</protein>
<accession>A0A2G5S9X3</accession>
<dbReference type="Proteomes" id="UP000230233">
    <property type="component" value="Unassembled WGS sequence"/>
</dbReference>
<comment type="caution">
    <text evidence="1">The sequence shown here is derived from an EMBL/GenBank/DDBJ whole genome shotgun (WGS) entry which is preliminary data.</text>
</comment>
<proteinExistence type="predicted"/>
<dbReference type="PANTHER" id="PTHR31379">
    <property type="entry name" value="F-BOX C PROTEIN-RELATED-RELATED"/>
    <property type="match status" value="1"/>
</dbReference>
<dbReference type="EMBL" id="PDUG01000037">
    <property type="protein sequence ID" value="PIC11878.1"/>
    <property type="molecule type" value="Genomic_DNA"/>
</dbReference>